<sequence length="69" mass="7552">YGDLVQEAARLEENPHISSVCAVLELEPEPVYAPNCVGTGCAVVVIIEQRKKNKKADKKFALIVISAVW</sequence>
<proteinExistence type="predicted"/>
<dbReference type="Proteomes" id="UP000789508">
    <property type="component" value="Unassembled WGS sequence"/>
</dbReference>
<feature type="non-terminal residue" evidence="1">
    <location>
        <position position="69"/>
    </location>
</feature>
<dbReference type="EMBL" id="CAJVPS010044878">
    <property type="protein sequence ID" value="CAG8758322.1"/>
    <property type="molecule type" value="Genomic_DNA"/>
</dbReference>
<protein>
    <submittedName>
        <fullName evidence="1">7107_t:CDS:1</fullName>
    </submittedName>
</protein>
<accession>A0A9N9NUH4</accession>
<organism evidence="1 2">
    <name type="scientific">Ambispora leptoticha</name>
    <dbReference type="NCBI Taxonomy" id="144679"/>
    <lineage>
        <taxon>Eukaryota</taxon>
        <taxon>Fungi</taxon>
        <taxon>Fungi incertae sedis</taxon>
        <taxon>Mucoromycota</taxon>
        <taxon>Glomeromycotina</taxon>
        <taxon>Glomeromycetes</taxon>
        <taxon>Archaeosporales</taxon>
        <taxon>Ambisporaceae</taxon>
        <taxon>Ambispora</taxon>
    </lineage>
</organism>
<keyword evidence="2" id="KW-1185">Reference proteome</keyword>
<evidence type="ECO:0000313" key="1">
    <source>
        <dbReference type="EMBL" id="CAG8758322.1"/>
    </source>
</evidence>
<dbReference type="AlphaFoldDB" id="A0A9N9NUH4"/>
<reference evidence="1" key="1">
    <citation type="submission" date="2021-06" db="EMBL/GenBank/DDBJ databases">
        <authorList>
            <person name="Kallberg Y."/>
            <person name="Tangrot J."/>
            <person name="Rosling A."/>
        </authorList>
    </citation>
    <scope>NUCLEOTIDE SEQUENCE</scope>
    <source>
        <strain evidence="1">FL130A</strain>
    </source>
</reference>
<evidence type="ECO:0000313" key="2">
    <source>
        <dbReference type="Proteomes" id="UP000789508"/>
    </source>
</evidence>
<name>A0A9N9NUH4_9GLOM</name>
<gene>
    <name evidence="1" type="ORF">ALEPTO_LOCUS13564</name>
</gene>
<comment type="caution">
    <text evidence="1">The sequence shown here is derived from an EMBL/GenBank/DDBJ whole genome shotgun (WGS) entry which is preliminary data.</text>
</comment>
<feature type="non-terminal residue" evidence="1">
    <location>
        <position position="1"/>
    </location>
</feature>